<dbReference type="InterPro" id="IPR040911">
    <property type="entry name" value="Exostosin_GT47"/>
</dbReference>
<keyword evidence="3" id="KW-0808">Transferase</keyword>
<dbReference type="EMBL" id="CM017872">
    <property type="protein sequence ID" value="KAG1327634.1"/>
    <property type="molecule type" value="Genomic_DNA"/>
</dbReference>
<comment type="caution">
    <text evidence="7">The sequence shown here is derived from an EMBL/GenBank/DDBJ whole genome shotgun (WGS) entry which is preliminary data.</text>
</comment>
<evidence type="ECO:0000256" key="3">
    <source>
        <dbReference type="ARBA" id="ARBA00022676"/>
    </source>
</evidence>
<organism evidence="7 8">
    <name type="scientific">Cocos nucifera</name>
    <name type="common">Coconut palm</name>
    <dbReference type="NCBI Taxonomy" id="13894"/>
    <lineage>
        <taxon>Eukaryota</taxon>
        <taxon>Viridiplantae</taxon>
        <taxon>Streptophyta</taxon>
        <taxon>Embryophyta</taxon>
        <taxon>Tracheophyta</taxon>
        <taxon>Spermatophyta</taxon>
        <taxon>Magnoliopsida</taxon>
        <taxon>Liliopsida</taxon>
        <taxon>Arecaceae</taxon>
        <taxon>Arecoideae</taxon>
        <taxon>Cocoseae</taxon>
        <taxon>Attaleinae</taxon>
        <taxon>Cocos</taxon>
    </lineage>
</organism>
<keyword evidence="8" id="KW-1185">Reference proteome</keyword>
<comment type="subcellular location">
    <subcellularLocation>
        <location evidence="1">Golgi apparatus membrane</location>
        <topology evidence="1">Single-pass type II membrane protein</topology>
    </subcellularLocation>
</comment>
<dbReference type="Pfam" id="PF03016">
    <property type="entry name" value="Exostosin_GT47"/>
    <property type="match status" value="1"/>
</dbReference>
<evidence type="ECO:0000259" key="6">
    <source>
        <dbReference type="Pfam" id="PF03016"/>
    </source>
</evidence>
<dbReference type="InterPro" id="IPR004263">
    <property type="entry name" value="Exostosin"/>
</dbReference>
<dbReference type="GO" id="GO:0000139">
    <property type="term" value="C:Golgi membrane"/>
    <property type="evidence" value="ECO:0007669"/>
    <property type="project" value="UniProtKB-SubCell"/>
</dbReference>
<accession>A0A8K0HWW1</accession>
<comment type="similarity">
    <text evidence="2">Belongs to the glycosyltransferase 47 family.</text>
</comment>
<feature type="domain" description="Exostosin GT47" evidence="6">
    <location>
        <begin position="33"/>
        <end position="244"/>
    </location>
</feature>
<keyword evidence="3" id="KW-0328">Glycosyltransferase</keyword>
<evidence type="ECO:0000256" key="2">
    <source>
        <dbReference type="ARBA" id="ARBA00010271"/>
    </source>
</evidence>
<evidence type="ECO:0000313" key="7">
    <source>
        <dbReference type="EMBL" id="KAG1327634.1"/>
    </source>
</evidence>
<dbReference type="PANTHER" id="PTHR11062:SF99">
    <property type="entry name" value="EXOSTOSIN FAMILY PROTEIN"/>
    <property type="match status" value="1"/>
</dbReference>
<sequence>MERKNTIPDDSSNQELILPSLLLLRKCDPSRAMLKVFMYDLPPEFHFGLLDWKAEGDGVWPDIATSIPEYPGGLNLRHSIEYGLTLDLLSSRFADRLGPCAAVRALDSRDADVVFVPFFSSLSFNRHSKIVPPAKVSRDKLLQDRLVKFLTVQDEWQRSGGRDHIILAHHPNSLLDVRMKLWPCMFILSDFGRYPPNVANVEKDTIAPYRHMINSFVNDSSGFDDRPTLLYFQGAIYRKDISHHYALIVIILVLEIQNDLTNF</sequence>
<dbReference type="OrthoDB" id="1924787at2759"/>
<gene>
    <name evidence="7" type="ORF">COCNU_01G015680</name>
</gene>
<evidence type="ECO:0000256" key="1">
    <source>
        <dbReference type="ARBA" id="ARBA00004323"/>
    </source>
</evidence>
<evidence type="ECO:0000313" key="8">
    <source>
        <dbReference type="Proteomes" id="UP000797356"/>
    </source>
</evidence>
<keyword evidence="5" id="KW-0333">Golgi apparatus</keyword>
<keyword evidence="4" id="KW-0812">Transmembrane</keyword>
<evidence type="ECO:0000256" key="5">
    <source>
        <dbReference type="ARBA" id="ARBA00023034"/>
    </source>
</evidence>
<dbReference type="Proteomes" id="UP000797356">
    <property type="component" value="Chromosome 1"/>
</dbReference>
<dbReference type="PANTHER" id="PTHR11062">
    <property type="entry name" value="EXOSTOSIN HEPARAN SULFATE GLYCOSYLTRANSFERASE -RELATED"/>
    <property type="match status" value="1"/>
</dbReference>
<dbReference type="AlphaFoldDB" id="A0A8K0HWW1"/>
<name>A0A8K0HWW1_COCNU</name>
<keyword evidence="4" id="KW-0735">Signal-anchor</keyword>
<reference evidence="7" key="1">
    <citation type="journal article" date="2017" name="Gigascience">
        <title>The genome draft of coconut (Cocos nucifera).</title>
        <authorList>
            <person name="Xiao Y."/>
            <person name="Xu P."/>
            <person name="Fan H."/>
            <person name="Baudouin L."/>
            <person name="Xia W."/>
            <person name="Bocs S."/>
            <person name="Xu J."/>
            <person name="Li Q."/>
            <person name="Guo A."/>
            <person name="Zhou L."/>
            <person name="Li J."/>
            <person name="Wu Y."/>
            <person name="Ma Z."/>
            <person name="Armero A."/>
            <person name="Issali A.E."/>
            <person name="Liu N."/>
            <person name="Peng M."/>
            <person name="Yang Y."/>
        </authorList>
    </citation>
    <scope>NUCLEOTIDE SEQUENCE</scope>
    <source>
        <tissue evidence="7">Spear leaf of Hainan Tall coconut</tissue>
    </source>
</reference>
<proteinExistence type="inferred from homology"/>
<evidence type="ECO:0000256" key="4">
    <source>
        <dbReference type="ARBA" id="ARBA00022968"/>
    </source>
</evidence>
<reference evidence="7" key="2">
    <citation type="submission" date="2019-07" db="EMBL/GenBank/DDBJ databases">
        <authorList>
            <person name="Yang Y."/>
            <person name="Bocs S."/>
            <person name="Baudouin L."/>
        </authorList>
    </citation>
    <scope>NUCLEOTIDE SEQUENCE</scope>
    <source>
        <tissue evidence="7">Spear leaf of Hainan Tall coconut</tissue>
    </source>
</reference>
<dbReference type="GO" id="GO:0016757">
    <property type="term" value="F:glycosyltransferase activity"/>
    <property type="evidence" value="ECO:0007669"/>
    <property type="project" value="UniProtKB-KW"/>
</dbReference>
<protein>
    <submittedName>
        <fullName evidence="7">Putative arabinosyltransferase ARAD1</fullName>
    </submittedName>
</protein>